<sequence>MQLHAGTELHGDVEHSELSVVFSGEAFSERLTRGLKPGEVRLVARTAQGDEALALPPTDATEARELGAAIAKLAGELKATAVRVAATDQAQALASAALAAGWQDARFKGDDAEKAQIPTLQMTGLSAEAQAAVEALGAGLTLTRELVSAPANVINPQTLAREARRLEAFGLDVDVWDGSEIEARGMGLLAAVAAGSVTGPRLIRVTLPARGDVTRVVALVGKGITFDTGGYSIKTTQGMYGMKNDMGGAAAVLGAMRALAGLKDRVPQGVEVRAYVAAAENMVGPQAMRPGDVYRAANGKTVEIVSTDAEGRLVLGDALAVACDEGATELVDVATLTGVKISALGNDIAAVFASDRDLADRLRAAAQEAGEHIWELPLHAPYLKSYQKNTVADLKNSDLNPAGASIKAALFLSQFVTRPWAHLDIAGNAEKEGVATGWGVGTLVEYVLGQPQ</sequence>
<accession>A0ABQ2ERN6</accession>
<dbReference type="Proteomes" id="UP000647587">
    <property type="component" value="Unassembled WGS sequence"/>
</dbReference>
<evidence type="ECO:0000256" key="3">
    <source>
        <dbReference type="ARBA" id="ARBA00022670"/>
    </source>
</evidence>
<comment type="caution">
    <text evidence="6">The sequence shown here is derived from an EMBL/GenBank/DDBJ whole genome shotgun (WGS) entry which is preliminary data.</text>
</comment>
<reference evidence="7" key="1">
    <citation type="journal article" date="2019" name="Int. J. Syst. Evol. Microbiol.">
        <title>The Global Catalogue of Microorganisms (GCM) 10K type strain sequencing project: providing services to taxonomists for standard genome sequencing and annotation.</title>
        <authorList>
            <consortium name="The Broad Institute Genomics Platform"/>
            <consortium name="The Broad Institute Genome Sequencing Center for Infectious Disease"/>
            <person name="Wu L."/>
            <person name="Ma J."/>
        </authorList>
    </citation>
    <scope>NUCLEOTIDE SEQUENCE [LARGE SCALE GENOMIC DNA]</scope>
    <source>
        <strain evidence="7">JCM 30331</strain>
    </source>
</reference>
<dbReference type="SUPFAM" id="SSF52949">
    <property type="entry name" value="Macro domain-like"/>
    <property type="match status" value="1"/>
</dbReference>
<dbReference type="EMBL" id="BMPP01000005">
    <property type="protein sequence ID" value="GGK22504.1"/>
    <property type="molecule type" value="Genomic_DNA"/>
</dbReference>
<comment type="similarity">
    <text evidence="1">Belongs to the peptidase M17 family.</text>
</comment>
<evidence type="ECO:0000313" key="7">
    <source>
        <dbReference type="Proteomes" id="UP000647587"/>
    </source>
</evidence>
<keyword evidence="2 6" id="KW-0031">Aminopeptidase</keyword>
<dbReference type="Gene3D" id="3.40.630.10">
    <property type="entry name" value="Zn peptidases"/>
    <property type="match status" value="1"/>
</dbReference>
<dbReference type="RefSeq" id="WP_229780689.1">
    <property type="nucleotide sequence ID" value="NZ_BMPP01000005.1"/>
</dbReference>
<dbReference type="InterPro" id="IPR043472">
    <property type="entry name" value="Macro_dom-like"/>
</dbReference>
<dbReference type="Pfam" id="PF00883">
    <property type="entry name" value="Peptidase_M17"/>
    <property type="match status" value="1"/>
</dbReference>
<dbReference type="PRINTS" id="PR00481">
    <property type="entry name" value="LAMNOPPTDASE"/>
</dbReference>
<dbReference type="InterPro" id="IPR000819">
    <property type="entry name" value="Peptidase_M17_C"/>
</dbReference>
<evidence type="ECO:0000259" key="5">
    <source>
        <dbReference type="PROSITE" id="PS00631"/>
    </source>
</evidence>
<organism evidence="6 7">
    <name type="scientific">Deinococcus malanensis</name>
    <dbReference type="NCBI Taxonomy" id="1706855"/>
    <lineage>
        <taxon>Bacteria</taxon>
        <taxon>Thermotogati</taxon>
        <taxon>Deinococcota</taxon>
        <taxon>Deinococci</taxon>
        <taxon>Deinococcales</taxon>
        <taxon>Deinococcaceae</taxon>
        <taxon>Deinococcus</taxon>
    </lineage>
</organism>
<proteinExistence type="inferred from homology"/>
<dbReference type="SUPFAM" id="SSF53187">
    <property type="entry name" value="Zn-dependent exopeptidases"/>
    <property type="match status" value="1"/>
</dbReference>
<dbReference type="GO" id="GO:0004177">
    <property type="term" value="F:aminopeptidase activity"/>
    <property type="evidence" value="ECO:0007669"/>
    <property type="project" value="UniProtKB-KW"/>
</dbReference>
<evidence type="ECO:0000256" key="4">
    <source>
        <dbReference type="ARBA" id="ARBA00022801"/>
    </source>
</evidence>
<name>A0ABQ2ERN6_9DEIO</name>
<evidence type="ECO:0000256" key="2">
    <source>
        <dbReference type="ARBA" id="ARBA00022438"/>
    </source>
</evidence>
<evidence type="ECO:0000313" key="6">
    <source>
        <dbReference type="EMBL" id="GGK22504.1"/>
    </source>
</evidence>
<dbReference type="CDD" id="cd00433">
    <property type="entry name" value="Peptidase_M17"/>
    <property type="match status" value="1"/>
</dbReference>
<keyword evidence="7" id="KW-1185">Reference proteome</keyword>
<dbReference type="PANTHER" id="PTHR11963:SF23">
    <property type="entry name" value="CYTOSOL AMINOPEPTIDASE"/>
    <property type="match status" value="1"/>
</dbReference>
<gene>
    <name evidence="6" type="ORF">GCM10008955_15010</name>
</gene>
<evidence type="ECO:0000256" key="1">
    <source>
        <dbReference type="ARBA" id="ARBA00009528"/>
    </source>
</evidence>
<dbReference type="InterPro" id="IPR011356">
    <property type="entry name" value="Leucine_aapep/pepB"/>
</dbReference>
<dbReference type="PROSITE" id="PS00631">
    <property type="entry name" value="CYTOSOL_AP"/>
    <property type="match status" value="1"/>
</dbReference>
<keyword evidence="4" id="KW-0378">Hydrolase</keyword>
<protein>
    <submittedName>
        <fullName evidence="6">Leucyl aminopeptidase</fullName>
    </submittedName>
</protein>
<dbReference type="PANTHER" id="PTHR11963">
    <property type="entry name" value="LEUCINE AMINOPEPTIDASE-RELATED"/>
    <property type="match status" value="1"/>
</dbReference>
<keyword evidence="3" id="KW-0645">Protease</keyword>
<feature type="domain" description="Cytosol aminopeptidase" evidence="5">
    <location>
        <begin position="306"/>
        <end position="313"/>
    </location>
</feature>